<name>A0A9W6FU63_9BACT</name>
<dbReference type="RefSeq" id="WP_281794414.1">
    <property type="nucleotide sequence ID" value="NZ_BSDR01000001.1"/>
</dbReference>
<comment type="caution">
    <text evidence="1">The sequence shown here is derived from an EMBL/GenBank/DDBJ whole genome shotgun (WGS) entry which is preliminary data.</text>
</comment>
<protein>
    <submittedName>
        <fullName evidence="1">Uncharacterized protein</fullName>
    </submittedName>
</protein>
<evidence type="ECO:0000313" key="2">
    <source>
        <dbReference type="Proteomes" id="UP001144372"/>
    </source>
</evidence>
<dbReference type="Proteomes" id="UP001144372">
    <property type="component" value="Unassembled WGS sequence"/>
</dbReference>
<sequence length="365" mass="41004">MRSNTLRYFLFPCMLLSEGGFRNLSVLSPPMSFLQVLRPPLIPPWAEAHFSGCPTIEESETLERIGHHLKGYQDLTGLRGGDSIMASMAHDWIATGSEESRLEIQSKLKGKGFESLQSERERLVEAAVFMEMARDLEERDLELSKSYAQVEHLEKEFLDILGIESGDEGEDTLGTLTPPLVSERSASNFMLPQRITCWFRLFFKRNPAEHPIFVASNREVLEDLLETVESAFKRSGNTLTTLQVPLFSFPKLDCLPTDTYRKLLEEVEKSKDTESCFQSLEDLLNAPRDTTLREKFAASAENLRQRVTNFLSKAGSAQLGETALTLTALENCTHDELWKSLDKKGYSAGQGANLPKSLPVFLCLG</sequence>
<dbReference type="AlphaFoldDB" id="A0A9W6FU63"/>
<keyword evidence="2" id="KW-1185">Reference proteome</keyword>
<gene>
    <name evidence="1" type="ORF">DAMNIGENAA_23730</name>
</gene>
<evidence type="ECO:0000313" key="1">
    <source>
        <dbReference type="EMBL" id="GLI34940.1"/>
    </source>
</evidence>
<accession>A0A9W6FU63</accession>
<proteinExistence type="predicted"/>
<organism evidence="1 2">
    <name type="scientific">Desulforhabdus amnigena</name>
    <dbReference type="NCBI Taxonomy" id="40218"/>
    <lineage>
        <taxon>Bacteria</taxon>
        <taxon>Pseudomonadati</taxon>
        <taxon>Thermodesulfobacteriota</taxon>
        <taxon>Syntrophobacteria</taxon>
        <taxon>Syntrophobacterales</taxon>
        <taxon>Syntrophobacteraceae</taxon>
        <taxon>Desulforhabdus</taxon>
    </lineage>
</organism>
<dbReference type="EMBL" id="BSDR01000001">
    <property type="protein sequence ID" value="GLI34940.1"/>
    <property type="molecule type" value="Genomic_DNA"/>
</dbReference>
<reference evidence="1" key="1">
    <citation type="submission" date="2022-12" db="EMBL/GenBank/DDBJ databases">
        <title>Reference genome sequencing for broad-spectrum identification of bacterial and archaeal isolates by mass spectrometry.</title>
        <authorList>
            <person name="Sekiguchi Y."/>
            <person name="Tourlousse D.M."/>
        </authorList>
    </citation>
    <scope>NUCLEOTIDE SEQUENCE</scope>
    <source>
        <strain evidence="1">ASRB1</strain>
    </source>
</reference>